<feature type="domain" description="Fibronectin type-III" evidence="2">
    <location>
        <begin position="770"/>
        <end position="867"/>
    </location>
</feature>
<feature type="domain" description="Fibronectin type-III" evidence="2">
    <location>
        <begin position="502"/>
        <end position="594"/>
    </location>
</feature>
<evidence type="ECO:0000256" key="1">
    <source>
        <dbReference type="ARBA" id="ARBA00022737"/>
    </source>
</evidence>
<evidence type="ECO:0000313" key="4">
    <source>
        <dbReference type="Proteomes" id="UP000245489"/>
    </source>
</evidence>
<dbReference type="InterPro" id="IPR013783">
    <property type="entry name" value="Ig-like_fold"/>
</dbReference>
<comment type="caution">
    <text evidence="3">The sequence shown here is derived from an EMBL/GenBank/DDBJ whole genome shotgun (WGS) entry which is preliminary data.</text>
</comment>
<dbReference type="Gene3D" id="3.40.50.1110">
    <property type="entry name" value="SGNH hydrolase"/>
    <property type="match status" value="1"/>
</dbReference>
<dbReference type="EMBL" id="QGGO01000011">
    <property type="protein sequence ID" value="PWK26593.1"/>
    <property type="molecule type" value="Genomic_DNA"/>
</dbReference>
<dbReference type="Pfam" id="PF18962">
    <property type="entry name" value="Por_Secre_tail"/>
    <property type="match status" value="1"/>
</dbReference>
<dbReference type="SUPFAM" id="SSF49265">
    <property type="entry name" value="Fibronectin type III"/>
    <property type="match status" value="2"/>
</dbReference>
<evidence type="ECO:0000259" key="2">
    <source>
        <dbReference type="PROSITE" id="PS50853"/>
    </source>
</evidence>
<accession>A0A316ED18</accession>
<dbReference type="OrthoDB" id="926075at2"/>
<dbReference type="SMART" id="SM00060">
    <property type="entry name" value="FN3"/>
    <property type="match status" value="5"/>
</dbReference>
<dbReference type="PANTHER" id="PTHR46708">
    <property type="entry name" value="TENASCIN"/>
    <property type="match status" value="1"/>
</dbReference>
<feature type="domain" description="Fibronectin type-III" evidence="2">
    <location>
        <begin position="595"/>
        <end position="690"/>
    </location>
</feature>
<reference evidence="3 4" key="1">
    <citation type="submission" date="2018-05" db="EMBL/GenBank/DDBJ databases">
        <title>Genomic Encyclopedia of Archaeal and Bacterial Type Strains, Phase II (KMG-II): from individual species to whole genera.</title>
        <authorList>
            <person name="Goeker M."/>
        </authorList>
    </citation>
    <scope>NUCLEOTIDE SEQUENCE [LARGE SCALE GENOMIC DNA]</scope>
    <source>
        <strain evidence="3 4">DSM 22214</strain>
    </source>
</reference>
<protein>
    <submittedName>
        <fullName evidence="3">Putative secreted protein (Por secretion system target)</fullName>
    </submittedName>
</protein>
<dbReference type="Proteomes" id="UP000245489">
    <property type="component" value="Unassembled WGS sequence"/>
</dbReference>
<dbReference type="InterPro" id="IPR036116">
    <property type="entry name" value="FN3_sf"/>
</dbReference>
<name>A0A316ED18_9BACT</name>
<dbReference type="InterPro" id="IPR050991">
    <property type="entry name" value="ECM_Regulatory_Proteins"/>
</dbReference>
<gene>
    <name evidence="3" type="ORF">LV89_02442</name>
</gene>
<dbReference type="PANTHER" id="PTHR46708:SF2">
    <property type="entry name" value="FIBRONECTIN TYPE-III DOMAIN-CONTAINING PROTEIN"/>
    <property type="match status" value="1"/>
</dbReference>
<sequence>MKHFFIALLLLGTYTQTFSQRFYSISFDQLPKNYQLYTRNSQNQAIVPINGKIEVGNWSYLSVVVKRNQKAFSYQRSYYQYDSTGKVGTFSLKPVINAELAEYDFEIYASQAGKDSVLMVARKNIVAGDAYLIYGQSNARAWEEVYEYKNEFCRTYGFGSYQQGYEWGFSNSGFTGGFDGEQFIVGEWGMRLQKNIVERYGIPTCVINASTSGANIKTLSDRNPQNPADINSHYGRLIYFAREAGIADNIKGLFYWQGETDAVQVPSLWKVYFDELYKFWLKDLPSVNKIYSFQLPLFGAGEYNDEVGELRDYMRQLGKIYPKITTYAPMGASGWNGWHFGLDGYMQIGDELGTIIGRDFYNQRKKIMSPNIQKIFFSSPNRTEITLAFEDGQQMVYPQDTILPNIGGGTGTYSLKDFFYVNKEWKRVASGKAEGNKIILKLKEPVPTNDTTIKYLPSIYPYSGGSFILHEAPWIYKGLFMKNTDGMRAFAFHHLKISPYQSFESLTLEQVSNEGKQVKLKWNSIANIKGYTLERFLTNDTTSIQLLINLGVNQNTFTDTSLTLGTNYTYRLKAYSDNNESNYANLKLKTSDNPYALIVEGNVNFYNSATIKWQTVTKPTSTIEFFNIERKTSLNSNWLPIGKVSGDNYSYKDTTLLPNTTYFYQISSSKSPIFSGQVSLKTPNILSTPTLQASVLYFNKIQLNWSSVPDATEYLIEKKINGLYKTLTQVSSKVQQLTDSLLLPSTLFAYRIKAIGNKTESSYKEVEITTPSLLTKTTMTSTIIYNNSIKLNWTAVTNAKSYKIERKATNEEFKTLGKYDNSVLELIEKDLKPNTTYTYRLKAFSDLSESETIEITVKTPDILTAPELSFENITHESIKINWKKITNASKYVLERQGQDDTSFQKILETDSLLNYTDSKLKRNSSYTYRMKATSAISASPLTTALTKTLSILGNQNEESKIFNIFPNPTQDKLNIVFYELFNGTVSLIDIAGRNYFEHKITKQQNLLLDVSSLKKGIYLVIISSNQELYSQKIIVE</sequence>
<dbReference type="InterPro" id="IPR036514">
    <property type="entry name" value="SGNH_hydro_sf"/>
</dbReference>
<dbReference type="InterPro" id="IPR003961">
    <property type="entry name" value="FN3_dom"/>
</dbReference>
<dbReference type="AlphaFoldDB" id="A0A316ED18"/>
<keyword evidence="4" id="KW-1185">Reference proteome</keyword>
<keyword evidence="1" id="KW-0677">Repeat</keyword>
<dbReference type="RefSeq" id="WP_109743167.1">
    <property type="nucleotide sequence ID" value="NZ_QGGO01000011.1"/>
</dbReference>
<dbReference type="CDD" id="cd00063">
    <property type="entry name" value="FN3"/>
    <property type="match status" value="3"/>
</dbReference>
<proteinExistence type="predicted"/>
<dbReference type="InterPro" id="IPR026444">
    <property type="entry name" value="Secre_tail"/>
</dbReference>
<dbReference type="NCBIfam" id="TIGR04183">
    <property type="entry name" value="Por_Secre_tail"/>
    <property type="match status" value="1"/>
</dbReference>
<dbReference type="Gene3D" id="2.60.40.10">
    <property type="entry name" value="Immunoglobulins"/>
    <property type="match status" value="5"/>
</dbReference>
<dbReference type="SUPFAM" id="SSF52266">
    <property type="entry name" value="SGNH hydrolase"/>
    <property type="match status" value="1"/>
</dbReference>
<dbReference type="PROSITE" id="PS50853">
    <property type="entry name" value="FN3"/>
    <property type="match status" value="3"/>
</dbReference>
<evidence type="ECO:0000313" key="3">
    <source>
        <dbReference type="EMBL" id="PWK26593.1"/>
    </source>
</evidence>
<organism evidence="3 4">
    <name type="scientific">Arcicella aurantiaca</name>
    <dbReference type="NCBI Taxonomy" id="591202"/>
    <lineage>
        <taxon>Bacteria</taxon>
        <taxon>Pseudomonadati</taxon>
        <taxon>Bacteroidota</taxon>
        <taxon>Cytophagia</taxon>
        <taxon>Cytophagales</taxon>
        <taxon>Flectobacillaceae</taxon>
        <taxon>Arcicella</taxon>
    </lineage>
</organism>
<dbReference type="GO" id="GO:0016788">
    <property type="term" value="F:hydrolase activity, acting on ester bonds"/>
    <property type="evidence" value="ECO:0007669"/>
    <property type="project" value="UniProtKB-ARBA"/>
</dbReference>